<sequence length="128" mass="13895">MRKKLQSTVVGNRRYLLCSRKHVSCKASSSENEERSLGRIERRDVLIGLGGLYGSASFYADPLALAAPIQAPDFTKCGPAKLLSSGEIIPTNCCPPVDLTIIDYKLPPASNKLHVRPAAHLVTDDYVA</sequence>
<name>A0A9Q0KSQ9_9MAGN</name>
<evidence type="ECO:0000313" key="1">
    <source>
        <dbReference type="EMBL" id="KAJ4975591.1"/>
    </source>
</evidence>
<reference evidence="1" key="1">
    <citation type="journal article" date="2023" name="Plant J.">
        <title>The genome of the king protea, Protea cynaroides.</title>
        <authorList>
            <person name="Chang J."/>
            <person name="Duong T.A."/>
            <person name="Schoeman C."/>
            <person name="Ma X."/>
            <person name="Roodt D."/>
            <person name="Barker N."/>
            <person name="Li Z."/>
            <person name="Van de Peer Y."/>
            <person name="Mizrachi E."/>
        </authorList>
    </citation>
    <scope>NUCLEOTIDE SEQUENCE</scope>
    <source>
        <tissue evidence="1">Young leaves</tissue>
    </source>
</reference>
<gene>
    <name evidence="1" type="ORF">NE237_000697</name>
</gene>
<dbReference type="InterPro" id="IPR008922">
    <property type="entry name" value="Di-copper_centre_dom_sf"/>
</dbReference>
<comment type="caution">
    <text evidence="1">The sequence shown here is derived from an EMBL/GenBank/DDBJ whole genome shotgun (WGS) entry which is preliminary data.</text>
</comment>
<dbReference type="AlphaFoldDB" id="A0A9Q0KSQ9"/>
<dbReference type="Gene3D" id="1.10.1280.10">
    <property type="entry name" value="Di-copper center containing domain from catechol oxidase"/>
    <property type="match status" value="1"/>
</dbReference>
<dbReference type="PANTHER" id="PTHR36608:SF1">
    <property type="entry name" value="POLYPHENOL OXIDASE C, CHLOROPLASTIC-LIKE"/>
    <property type="match status" value="1"/>
</dbReference>
<dbReference type="PANTHER" id="PTHR36608">
    <property type="entry name" value="POLYPHENOL OXIDASE C, CHLOROPLASTIC-LIKE"/>
    <property type="match status" value="1"/>
</dbReference>
<dbReference type="EMBL" id="JAMYWD010000003">
    <property type="protein sequence ID" value="KAJ4975591.1"/>
    <property type="molecule type" value="Genomic_DNA"/>
</dbReference>
<dbReference type="OrthoDB" id="1729000at2759"/>
<evidence type="ECO:0000313" key="2">
    <source>
        <dbReference type="Proteomes" id="UP001141806"/>
    </source>
</evidence>
<proteinExistence type="predicted"/>
<keyword evidence="2" id="KW-1185">Reference proteome</keyword>
<dbReference type="Proteomes" id="UP001141806">
    <property type="component" value="Unassembled WGS sequence"/>
</dbReference>
<accession>A0A9Q0KSQ9</accession>
<organism evidence="1 2">
    <name type="scientific">Protea cynaroides</name>
    <dbReference type="NCBI Taxonomy" id="273540"/>
    <lineage>
        <taxon>Eukaryota</taxon>
        <taxon>Viridiplantae</taxon>
        <taxon>Streptophyta</taxon>
        <taxon>Embryophyta</taxon>
        <taxon>Tracheophyta</taxon>
        <taxon>Spermatophyta</taxon>
        <taxon>Magnoliopsida</taxon>
        <taxon>Proteales</taxon>
        <taxon>Proteaceae</taxon>
        <taxon>Protea</taxon>
    </lineage>
</organism>
<protein>
    <submittedName>
        <fullName evidence="1">Uncharacterized protein</fullName>
    </submittedName>
</protein>